<evidence type="ECO:0000313" key="1">
    <source>
        <dbReference type="EMBL" id="EFJ11864.1"/>
    </source>
</evidence>
<name>D8SUN0_SELML</name>
<proteinExistence type="predicted"/>
<dbReference type="HOGENOM" id="CLU_991778_0_0_1"/>
<keyword evidence="2" id="KW-1185">Reference proteome</keyword>
<dbReference type="Proteomes" id="UP000001514">
    <property type="component" value="Unassembled WGS sequence"/>
</dbReference>
<dbReference type="Gramene" id="EFJ11864">
    <property type="protein sequence ID" value="EFJ11864"/>
    <property type="gene ID" value="SELMODRAFT_425892"/>
</dbReference>
<sequence length="281" mass="31655">MQSMLGDLQAWWINVPSGTDEISCSRCSSDHIPQQYSEAVREGDIRWVVQRDQEDPGAVHVDVVLPFEWKFGGWKRVTDYESGSEEAKEIMQRVNAAEMAFEWFGGNQGAHLHALKHAPGGAQVETCVRAIQQTMESSKIHGEALWVSRFLHLNPWNLSVFGFRHPSRLPFVLGRLDALDDRCILPRLGVRKGCVRERSNCVRIDAAELLDQLVPSPARQARCVVEREGMENVAFVWVQPDGELRGIQAREMAAFRCTEEDEYPSLSHLAALKSNGLDGIF</sequence>
<gene>
    <name evidence="1" type="ORF">SELMODRAFT_425892</name>
</gene>
<accession>D8SUN0</accession>
<dbReference type="AlphaFoldDB" id="D8SUN0"/>
<reference evidence="1 2" key="1">
    <citation type="journal article" date="2011" name="Science">
        <title>The Selaginella genome identifies genetic changes associated with the evolution of vascular plants.</title>
        <authorList>
            <person name="Banks J.A."/>
            <person name="Nishiyama T."/>
            <person name="Hasebe M."/>
            <person name="Bowman J.L."/>
            <person name="Gribskov M."/>
            <person name="dePamphilis C."/>
            <person name="Albert V.A."/>
            <person name="Aono N."/>
            <person name="Aoyama T."/>
            <person name="Ambrose B.A."/>
            <person name="Ashton N.W."/>
            <person name="Axtell M.J."/>
            <person name="Barker E."/>
            <person name="Barker M.S."/>
            <person name="Bennetzen J.L."/>
            <person name="Bonawitz N.D."/>
            <person name="Chapple C."/>
            <person name="Cheng C."/>
            <person name="Correa L.G."/>
            <person name="Dacre M."/>
            <person name="DeBarry J."/>
            <person name="Dreyer I."/>
            <person name="Elias M."/>
            <person name="Engstrom E.M."/>
            <person name="Estelle M."/>
            <person name="Feng L."/>
            <person name="Finet C."/>
            <person name="Floyd S.K."/>
            <person name="Frommer W.B."/>
            <person name="Fujita T."/>
            <person name="Gramzow L."/>
            <person name="Gutensohn M."/>
            <person name="Harholt J."/>
            <person name="Hattori M."/>
            <person name="Heyl A."/>
            <person name="Hirai T."/>
            <person name="Hiwatashi Y."/>
            <person name="Ishikawa M."/>
            <person name="Iwata M."/>
            <person name="Karol K.G."/>
            <person name="Koehler B."/>
            <person name="Kolukisaoglu U."/>
            <person name="Kubo M."/>
            <person name="Kurata T."/>
            <person name="Lalonde S."/>
            <person name="Li K."/>
            <person name="Li Y."/>
            <person name="Litt A."/>
            <person name="Lyons E."/>
            <person name="Manning G."/>
            <person name="Maruyama T."/>
            <person name="Michael T.P."/>
            <person name="Mikami K."/>
            <person name="Miyazaki S."/>
            <person name="Morinaga S."/>
            <person name="Murata T."/>
            <person name="Mueller-Roeber B."/>
            <person name="Nelson D.R."/>
            <person name="Obara M."/>
            <person name="Oguri Y."/>
            <person name="Olmstead R.G."/>
            <person name="Onodera N."/>
            <person name="Petersen B.L."/>
            <person name="Pils B."/>
            <person name="Prigge M."/>
            <person name="Rensing S.A."/>
            <person name="Riano-Pachon D.M."/>
            <person name="Roberts A.W."/>
            <person name="Sato Y."/>
            <person name="Scheller H.V."/>
            <person name="Schulz B."/>
            <person name="Schulz C."/>
            <person name="Shakirov E.V."/>
            <person name="Shibagaki N."/>
            <person name="Shinohara N."/>
            <person name="Shippen D.E."/>
            <person name="Soerensen I."/>
            <person name="Sotooka R."/>
            <person name="Sugimoto N."/>
            <person name="Sugita M."/>
            <person name="Sumikawa N."/>
            <person name="Tanurdzic M."/>
            <person name="Theissen G."/>
            <person name="Ulvskov P."/>
            <person name="Wakazuki S."/>
            <person name="Weng J.K."/>
            <person name="Willats W.W."/>
            <person name="Wipf D."/>
            <person name="Wolf P.G."/>
            <person name="Yang L."/>
            <person name="Zimmer A.D."/>
            <person name="Zhu Q."/>
            <person name="Mitros T."/>
            <person name="Hellsten U."/>
            <person name="Loque D."/>
            <person name="Otillar R."/>
            <person name="Salamov A."/>
            <person name="Schmutz J."/>
            <person name="Shapiro H."/>
            <person name="Lindquist E."/>
            <person name="Lucas S."/>
            <person name="Rokhsar D."/>
            <person name="Grigoriev I.V."/>
        </authorList>
    </citation>
    <scope>NUCLEOTIDE SEQUENCE [LARGE SCALE GENOMIC DNA]</scope>
</reference>
<dbReference type="EMBL" id="GL377643">
    <property type="protein sequence ID" value="EFJ11864.1"/>
    <property type="molecule type" value="Genomic_DNA"/>
</dbReference>
<evidence type="ECO:0000313" key="2">
    <source>
        <dbReference type="Proteomes" id="UP000001514"/>
    </source>
</evidence>
<protein>
    <submittedName>
        <fullName evidence="1">Uncharacterized protein</fullName>
    </submittedName>
</protein>
<organism evidence="2">
    <name type="scientific">Selaginella moellendorffii</name>
    <name type="common">Spikemoss</name>
    <dbReference type="NCBI Taxonomy" id="88036"/>
    <lineage>
        <taxon>Eukaryota</taxon>
        <taxon>Viridiplantae</taxon>
        <taxon>Streptophyta</taxon>
        <taxon>Embryophyta</taxon>
        <taxon>Tracheophyta</taxon>
        <taxon>Lycopodiopsida</taxon>
        <taxon>Selaginellales</taxon>
        <taxon>Selaginellaceae</taxon>
        <taxon>Selaginella</taxon>
    </lineage>
</organism>
<dbReference type="KEGG" id="smo:SELMODRAFT_425892"/>
<dbReference type="InParanoid" id="D8SUN0"/>